<sequence length="72" mass="8704">MESEKKPYFTKRLKKKLFRQVTMRMREKWPALEAFMTSGKKGKFPKPETGWTSNDRWRHHLSPPAQFRHGLD</sequence>
<proteinExistence type="predicted"/>
<organism evidence="2 3">
    <name type="scientific">Trichonephila inaurata madagascariensis</name>
    <dbReference type="NCBI Taxonomy" id="2747483"/>
    <lineage>
        <taxon>Eukaryota</taxon>
        <taxon>Metazoa</taxon>
        <taxon>Ecdysozoa</taxon>
        <taxon>Arthropoda</taxon>
        <taxon>Chelicerata</taxon>
        <taxon>Arachnida</taxon>
        <taxon>Araneae</taxon>
        <taxon>Araneomorphae</taxon>
        <taxon>Entelegynae</taxon>
        <taxon>Araneoidea</taxon>
        <taxon>Nephilidae</taxon>
        <taxon>Trichonephila</taxon>
        <taxon>Trichonephila inaurata</taxon>
    </lineage>
</organism>
<dbReference type="Proteomes" id="UP000886998">
    <property type="component" value="Unassembled WGS sequence"/>
</dbReference>
<evidence type="ECO:0000256" key="1">
    <source>
        <dbReference type="SAM" id="MobiDB-lite"/>
    </source>
</evidence>
<protein>
    <submittedName>
        <fullName evidence="2">Uncharacterized protein</fullName>
    </submittedName>
</protein>
<keyword evidence="3" id="KW-1185">Reference proteome</keyword>
<gene>
    <name evidence="2" type="ORF">TNIN_409661</name>
</gene>
<accession>A0A8X6JB77</accession>
<dbReference type="AlphaFoldDB" id="A0A8X6JB77"/>
<evidence type="ECO:0000313" key="2">
    <source>
        <dbReference type="EMBL" id="GFS54380.1"/>
    </source>
</evidence>
<comment type="caution">
    <text evidence="2">The sequence shown here is derived from an EMBL/GenBank/DDBJ whole genome shotgun (WGS) entry which is preliminary data.</text>
</comment>
<evidence type="ECO:0000313" key="3">
    <source>
        <dbReference type="Proteomes" id="UP000886998"/>
    </source>
</evidence>
<name>A0A8X6JB77_9ARAC</name>
<dbReference type="EMBL" id="BMAV01026915">
    <property type="protein sequence ID" value="GFS54380.1"/>
    <property type="molecule type" value="Genomic_DNA"/>
</dbReference>
<feature type="region of interest" description="Disordered" evidence="1">
    <location>
        <begin position="38"/>
        <end position="72"/>
    </location>
</feature>
<reference evidence="2" key="1">
    <citation type="submission" date="2020-08" db="EMBL/GenBank/DDBJ databases">
        <title>Multicomponent nature underlies the extraordinary mechanical properties of spider dragline silk.</title>
        <authorList>
            <person name="Kono N."/>
            <person name="Nakamura H."/>
            <person name="Mori M."/>
            <person name="Yoshida Y."/>
            <person name="Ohtoshi R."/>
            <person name="Malay A.D."/>
            <person name="Moran D.A.P."/>
            <person name="Tomita M."/>
            <person name="Numata K."/>
            <person name="Arakawa K."/>
        </authorList>
    </citation>
    <scope>NUCLEOTIDE SEQUENCE</scope>
</reference>